<dbReference type="AlphaFoldDB" id="A0A7N6BC61"/>
<name>A0A7N6BC61_ANATE</name>
<reference evidence="1" key="2">
    <citation type="submission" date="2025-08" db="UniProtKB">
        <authorList>
            <consortium name="Ensembl"/>
        </authorList>
    </citation>
    <scope>IDENTIFICATION</scope>
</reference>
<dbReference type="Ensembl" id="ENSATET00000041092.1">
    <property type="protein sequence ID" value="ENSATEP00000060751.1"/>
    <property type="gene ID" value="ENSATEG00000027374.1"/>
</dbReference>
<accession>A0A7N6BC61</accession>
<reference evidence="1" key="3">
    <citation type="submission" date="2025-09" db="UniProtKB">
        <authorList>
            <consortium name="Ensembl"/>
        </authorList>
    </citation>
    <scope>IDENTIFICATION</scope>
</reference>
<evidence type="ECO:0000313" key="2">
    <source>
        <dbReference type="Proteomes" id="UP000265040"/>
    </source>
</evidence>
<gene>
    <name evidence="1" type="primary">TMEM167A</name>
</gene>
<sequence length="79" mass="8651">LLQQWRDQCSPCVDVLCNTVQLIKLHLNQSLSLICFLCHTLWVPVSLPPRSPCVHVSHLSFGCCADGSLLVNANPPSAL</sequence>
<dbReference type="Proteomes" id="UP000265040">
    <property type="component" value="Chromosome 5"/>
</dbReference>
<organism evidence="1 2">
    <name type="scientific">Anabas testudineus</name>
    <name type="common">Climbing perch</name>
    <name type="synonym">Anthias testudineus</name>
    <dbReference type="NCBI Taxonomy" id="64144"/>
    <lineage>
        <taxon>Eukaryota</taxon>
        <taxon>Metazoa</taxon>
        <taxon>Chordata</taxon>
        <taxon>Craniata</taxon>
        <taxon>Vertebrata</taxon>
        <taxon>Euteleostomi</taxon>
        <taxon>Actinopterygii</taxon>
        <taxon>Neopterygii</taxon>
        <taxon>Teleostei</taxon>
        <taxon>Neoteleostei</taxon>
        <taxon>Acanthomorphata</taxon>
        <taxon>Anabantaria</taxon>
        <taxon>Anabantiformes</taxon>
        <taxon>Anabantoidei</taxon>
        <taxon>Anabantidae</taxon>
        <taxon>Anabas</taxon>
    </lineage>
</organism>
<dbReference type="InParanoid" id="A0A7N6BC61"/>
<proteinExistence type="predicted"/>
<protein>
    <submittedName>
        <fullName evidence="1">Uncharacterized protein</fullName>
    </submittedName>
</protein>
<evidence type="ECO:0000313" key="1">
    <source>
        <dbReference type="Ensembl" id="ENSATEP00000060751.1"/>
    </source>
</evidence>
<keyword evidence="2" id="KW-1185">Reference proteome</keyword>
<reference evidence="1" key="1">
    <citation type="submission" date="2021-04" db="EMBL/GenBank/DDBJ databases">
        <authorList>
            <consortium name="Wellcome Sanger Institute Data Sharing"/>
        </authorList>
    </citation>
    <scope>NUCLEOTIDE SEQUENCE [LARGE SCALE GENOMIC DNA]</scope>
</reference>